<gene>
    <name evidence="2" type="ORF">BN860_01310g</name>
</gene>
<sequence length="1215" mass="137066">MRSINFTEHFESAGYIANSRTNNPSSSIADGEIVDTNSRSSVKETFKKFIRWRYDPDDCNSDSIIHDFPVAVSTASAAVGDPAHTVSPTLSKSWRDSAVFTAADLPAKKAVTSCRPHYSNEENKAMPDSDKKENKFSGHPSSKSKFIVGVRRLFYWGHGKKENELDTTDKVAIKNPMNDFFNIEPSESELGNPQVNPIRRKRDTMKLVCSNSLEHQFFLPSEVNEQNSSELDIKYFQKHRSRSFDFPESQSPEFIRMQKNAQKASRGIKRKLAAGGPSQCYARFSAKNCDSRDGRENVANTLCLKDSTNPTTPKFFSLNSAPREVPKVAAQLTLSSDERKVNELTMSAVKTNVDCWHDSPRLLSSNYQDERISISRHNNENSIISSINVSDFYPLKDPENSPYCKSVDDHEFLTEGTKPIGNLDAEHKVDTMIAPCKDYVKKSFRRTSSSDFVYDVDVHQNIEALIYAGESDKSPSEDSQTIDWHGNEVVSQKRNDTHTTAAKGNGSAIYFSGIRDTSNDARDINLIIEYRNAGNEMLHLPRHSSYDTVVHYDIPTAATTLPDDNEDFEISNLTLEKAEQKLPLSNCGIDTAFFKNFGSLFSNAKKACTGCDGEDNFKTSAAKVNTEAILTTLLDASVPYSSDRDSNRGEFAKESASQKFGTAILNNCAANISTNGNDGNNPKIAEYEINSHDEQFKNRLPTGTEKPNSPPIRNSVPSQASPVKASRIGAYRVDSQVKSVTNTRWYGISPETGSNADVEELMVPYANSRTLHGLSSFNNYWRMKDCHDSPLKTSCNTAISHESNYPPSTYEGFIHHILGVKSNEVQQLAVDHGATGNNVTEADREPDHSTCREDITEYGIIETGNNIVKGNKNSQSKYEPGQEYGPEGNEAPSFYLTSHFEARTISSLAENSLRDHDGSNEEPHEAAILGASHKGDDADTDRTNSSEGAAVDTPSPTPPPQQADRAETQETLLPLERHQCIFGSVSPDSICFVHWPIVKENVVARVLGDYCPLRFRNNIRFDYDGSDFRVKQYYMTNRAILQEQYRTRRRVLFAPRPDKWFHFEEETEILDCLDDFIKVNKCLYPMFKGPRIVQRKHMFRRWKNRGRDRLIILEQLLQYWRQDPAYIEQLKREKELRRSSPLAYPQKPERPPIKIVLQKIIDRMTQDMAHKRLGRPPRAGSSVILLKKGPPLGIDYFGYKKQRAQEWVNNLLLKF</sequence>
<evidence type="ECO:0000256" key="1">
    <source>
        <dbReference type="SAM" id="MobiDB-lite"/>
    </source>
</evidence>
<feature type="compositionally biased region" description="Polar residues" evidence="1">
    <location>
        <begin position="866"/>
        <end position="877"/>
    </location>
</feature>
<feature type="region of interest" description="Disordered" evidence="1">
    <location>
        <begin position="866"/>
        <end position="893"/>
    </location>
</feature>
<feature type="region of interest" description="Disordered" evidence="1">
    <location>
        <begin position="114"/>
        <end position="140"/>
    </location>
</feature>
<feature type="region of interest" description="Disordered" evidence="1">
    <location>
        <begin position="698"/>
        <end position="723"/>
    </location>
</feature>
<feature type="compositionally biased region" description="Basic and acidic residues" evidence="1">
    <location>
        <begin position="118"/>
        <end position="136"/>
    </location>
</feature>
<reference evidence="3" key="1">
    <citation type="journal article" date="2013" name="Genome Announc.">
        <title>Genome sequence of the food spoilage yeast Zygosaccharomyces bailii CLIB 213(T).</title>
        <authorList>
            <person name="Galeote V."/>
            <person name="Bigey F."/>
            <person name="Devillers H."/>
            <person name="Neuveglise C."/>
            <person name="Dequin S."/>
        </authorList>
    </citation>
    <scope>NUCLEOTIDE SEQUENCE [LARGE SCALE GENOMIC DNA]</scope>
    <source>
        <strain evidence="3">CLIB 213 / ATCC 58445 / CBS 680 / CCRC 21525 / NBRC 1098 / NCYC 1416 / NRRL Y-2227</strain>
    </source>
</reference>
<name>A0A8J2X9M5_ZYGB2</name>
<dbReference type="AlphaFoldDB" id="A0A8J2X9M5"/>
<proteinExistence type="predicted"/>
<feature type="region of interest" description="Disordered" evidence="1">
    <location>
        <begin position="931"/>
        <end position="967"/>
    </location>
</feature>
<accession>A0A8J2X9M5</accession>
<evidence type="ECO:0000313" key="3">
    <source>
        <dbReference type="Proteomes" id="UP000019375"/>
    </source>
</evidence>
<dbReference type="EMBL" id="HG316462">
    <property type="protein sequence ID" value="CDF90946.1"/>
    <property type="molecule type" value="Genomic_DNA"/>
</dbReference>
<feature type="compositionally biased region" description="Basic and acidic residues" evidence="1">
    <location>
        <begin position="933"/>
        <end position="944"/>
    </location>
</feature>
<organism evidence="2 3">
    <name type="scientific">Zygosaccharomyces bailii (strain CLIB 213 / ATCC 58445 / CBS 680 / BCRC 21525 / NBRC 1098 / NCYC 1416 / NRRL Y-2227)</name>
    <dbReference type="NCBI Taxonomy" id="1333698"/>
    <lineage>
        <taxon>Eukaryota</taxon>
        <taxon>Fungi</taxon>
        <taxon>Dikarya</taxon>
        <taxon>Ascomycota</taxon>
        <taxon>Saccharomycotina</taxon>
        <taxon>Saccharomycetes</taxon>
        <taxon>Saccharomycetales</taxon>
        <taxon>Saccharomycetaceae</taxon>
        <taxon>Zygosaccharomyces</taxon>
    </lineage>
</organism>
<feature type="compositionally biased region" description="Polar residues" evidence="1">
    <location>
        <begin position="705"/>
        <end position="721"/>
    </location>
</feature>
<keyword evidence="3" id="KW-1185">Reference proteome</keyword>
<dbReference type="OrthoDB" id="10379295at2759"/>
<evidence type="ECO:0000313" key="2">
    <source>
        <dbReference type="EMBL" id="CDF90946.1"/>
    </source>
</evidence>
<dbReference type="Proteomes" id="UP000019375">
    <property type="component" value="Unassembled WGS sequence"/>
</dbReference>
<protein>
    <submittedName>
        <fullName evidence="2">ZYBA0S09-01310g1_1</fullName>
    </submittedName>
</protein>